<dbReference type="EMBL" id="JBEPFB010000005">
    <property type="protein sequence ID" value="MER7373681.1"/>
    <property type="molecule type" value="Genomic_DNA"/>
</dbReference>
<proteinExistence type="predicted"/>
<evidence type="ECO:0000313" key="1">
    <source>
        <dbReference type="EMBL" id="MER7373681.1"/>
    </source>
</evidence>
<sequence length="53" mass="5688">MNPRLNPPAGPPDDVLDATAAAWSAHRIALGRAGRIPEVPELDVDGRAVEIRY</sequence>
<name>A0ABV1XQ07_9ACTN</name>
<dbReference type="Proteomes" id="UP001486207">
    <property type="component" value="Unassembled WGS sequence"/>
</dbReference>
<protein>
    <submittedName>
        <fullName evidence="1">DUF429 domain-containing protein</fullName>
    </submittedName>
</protein>
<keyword evidence="2" id="KW-1185">Reference proteome</keyword>
<organism evidence="1 2">
    <name type="scientific">Streptomyces lanatus</name>
    <dbReference type="NCBI Taxonomy" id="66900"/>
    <lineage>
        <taxon>Bacteria</taxon>
        <taxon>Bacillati</taxon>
        <taxon>Actinomycetota</taxon>
        <taxon>Actinomycetes</taxon>
        <taxon>Kitasatosporales</taxon>
        <taxon>Streptomycetaceae</taxon>
        <taxon>Streptomyces</taxon>
    </lineage>
</organism>
<dbReference type="RefSeq" id="WP_229911663.1">
    <property type="nucleotide sequence ID" value="NZ_BNBM01000001.1"/>
</dbReference>
<accession>A0ABV1XQ07</accession>
<comment type="caution">
    <text evidence="1">The sequence shown here is derived from an EMBL/GenBank/DDBJ whole genome shotgun (WGS) entry which is preliminary data.</text>
</comment>
<dbReference type="Pfam" id="PF04250">
    <property type="entry name" value="DUF429"/>
    <property type="match status" value="1"/>
</dbReference>
<reference evidence="1 2" key="1">
    <citation type="submission" date="2024-06" db="EMBL/GenBank/DDBJ databases">
        <title>The Natural Products Discovery Center: Release of the First 8490 Sequenced Strains for Exploring Actinobacteria Biosynthetic Diversity.</title>
        <authorList>
            <person name="Kalkreuter E."/>
            <person name="Kautsar S.A."/>
            <person name="Yang D."/>
            <person name="Bader C.D."/>
            <person name="Teijaro C.N."/>
            <person name="Fluegel L."/>
            <person name="Davis C.M."/>
            <person name="Simpson J.R."/>
            <person name="Lauterbach L."/>
            <person name="Steele A.D."/>
            <person name="Gui C."/>
            <person name="Meng S."/>
            <person name="Li G."/>
            <person name="Viehrig K."/>
            <person name="Ye F."/>
            <person name="Su P."/>
            <person name="Kiefer A.F."/>
            <person name="Nichols A."/>
            <person name="Cepeda A.J."/>
            <person name="Yan W."/>
            <person name="Fan B."/>
            <person name="Jiang Y."/>
            <person name="Adhikari A."/>
            <person name="Zheng C.-J."/>
            <person name="Schuster L."/>
            <person name="Cowan T.M."/>
            <person name="Smanski M.J."/>
            <person name="Chevrette M.G."/>
            <person name="De Carvalho L.P.S."/>
            <person name="Shen B."/>
        </authorList>
    </citation>
    <scope>NUCLEOTIDE SEQUENCE [LARGE SCALE GENOMIC DNA]</scope>
    <source>
        <strain evidence="1 2">NPDC000155</strain>
    </source>
</reference>
<gene>
    <name evidence="1" type="ORF">ABT384_13580</name>
</gene>
<dbReference type="InterPro" id="IPR007362">
    <property type="entry name" value="DUF429"/>
</dbReference>
<evidence type="ECO:0000313" key="2">
    <source>
        <dbReference type="Proteomes" id="UP001486207"/>
    </source>
</evidence>